<protein>
    <submittedName>
        <fullName evidence="2">Uncharacterized protein</fullName>
    </submittedName>
</protein>
<reference evidence="2 3" key="1">
    <citation type="submission" date="2016-07" db="EMBL/GenBank/DDBJ databases">
        <title>Pervasive Adenine N6-methylation of Active Genes in Fungi.</title>
        <authorList>
            <consortium name="DOE Joint Genome Institute"/>
            <person name="Mondo S.J."/>
            <person name="Dannebaum R.O."/>
            <person name="Kuo R.C."/>
            <person name="Labutti K."/>
            <person name="Haridas S."/>
            <person name="Kuo A."/>
            <person name="Salamov A."/>
            <person name="Ahrendt S.R."/>
            <person name="Lipzen A."/>
            <person name="Sullivan W."/>
            <person name="Andreopoulos W.B."/>
            <person name="Clum A."/>
            <person name="Lindquist E."/>
            <person name="Daum C."/>
            <person name="Ramamoorthy G.K."/>
            <person name="Gryganskyi A."/>
            <person name="Culley D."/>
            <person name="Magnuson J.K."/>
            <person name="James T.Y."/>
            <person name="O'Malley M.A."/>
            <person name="Stajich J.E."/>
            <person name="Spatafora J.W."/>
            <person name="Visel A."/>
            <person name="Grigoriev I.V."/>
        </authorList>
    </citation>
    <scope>NUCLEOTIDE SEQUENCE [LARGE SCALE GENOMIC DNA]</scope>
    <source>
        <strain evidence="2 3">PL171</strain>
    </source>
</reference>
<comment type="caution">
    <text evidence="2">The sequence shown here is derived from an EMBL/GenBank/DDBJ whole genome shotgun (WGS) entry which is preliminary data.</text>
</comment>
<feature type="compositionally biased region" description="Polar residues" evidence="1">
    <location>
        <begin position="322"/>
        <end position="339"/>
    </location>
</feature>
<feature type="region of interest" description="Disordered" evidence="1">
    <location>
        <begin position="282"/>
        <end position="304"/>
    </location>
</feature>
<evidence type="ECO:0000313" key="2">
    <source>
        <dbReference type="EMBL" id="ORZ37147.1"/>
    </source>
</evidence>
<feature type="compositionally biased region" description="Polar residues" evidence="1">
    <location>
        <begin position="104"/>
        <end position="113"/>
    </location>
</feature>
<feature type="compositionally biased region" description="Low complexity" evidence="1">
    <location>
        <begin position="239"/>
        <end position="257"/>
    </location>
</feature>
<feature type="compositionally biased region" description="Polar residues" evidence="1">
    <location>
        <begin position="356"/>
        <end position="373"/>
    </location>
</feature>
<accession>A0A1Y2HRC3</accession>
<name>A0A1Y2HRC3_9FUNG</name>
<feature type="compositionally biased region" description="Polar residues" evidence="1">
    <location>
        <begin position="197"/>
        <end position="209"/>
    </location>
</feature>
<feature type="region of interest" description="Disordered" evidence="1">
    <location>
        <begin position="98"/>
        <end position="158"/>
    </location>
</feature>
<gene>
    <name evidence="2" type="ORF">BCR44DRAFT_1053442</name>
</gene>
<feature type="region of interest" description="Disordered" evidence="1">
    <location>
        <begin position="197"/>
        <end position="220"/>
    </location>
</feature>
<dbReference type="Proteomes" id="UP000193411">
    <property type="component" value="Unassembled WGS sequence"/>
</dbReference>
<keyword evidence="3" id="KW-1185">Reference proteome</keyword>
<feature type="compositionally biased region" description="Polar residues" evidence="1">
    <location>
        <begin position="284"/>
        <end position="300"/>
    </location>
</feature>
<dbReference type="AlphaFoldDB" id="A0A1Y2HRC3"/>
<organism evidence="2 3">
    <name type="scientific">Catenaria anguillulae PL171</name>
    <dbReference type="NCBI Taxonomy" id="765915"/>
    <lineage>
        <taxon>Eukaryota</taxon>
        <taxon>Fungi</taxon>
        <taxon>Fungi incertae sedis</taxon>
        <taxon>Blastocladiomycota</taxon>
        <taxon>Blastocladiomycetes</taxon>
        <taxon>Blastocladiales</taxon>
        <taxon>Catenariaceae</taxon>
        <taxon>Catenaria</taxon>
    </lineage>
</organism>
<feature type="compositionally biased region" description="Low complexity" evidence="1">
    <location>
        <begin position="114"/>
        <end position="127"/>
    </location>
</feature>
<evidence type="ECO:0000313" key="3">
    <source>
        <dbReference type="Proteomes" id="UP000193411"/>
    </source>
</evidence>
<evidence type="ECO:0000256" key="1">
    <source>
        <dbReference type="SAM" id="MobiDB-lite"/>
    </source>
</evidence>
<feature type="region of interest" description="Disordered" evidence="1">
    <location>
        <begin position="322"/>
        <end position="413"/>
    </location>
</feature>
<dbReference type="EMBL" id="MCFL01000014">
    <property type="protein sequence ID" value="ORZ37147.1"/>
    <property type="molecule type" value="Genomic_DNA"/>
</dbReference>
<proteinExistence type="predicted"/>
<sequence length="473" mass="51615">MSWPYLTSLTLHFNYIVITIVARTILRKSPLGFVVELGHFCTTIDWFVFFTKTDPMVQDVEVTEVTIPNKRGGTSEGSNVSQSNITVYTKQYRPPTAHLPGLLSPTSTGFPQESSSGSASAYGSSPPSTLPPGYASPSPPTSRSGTPANGSSSRKAIRPPSHAALALSPIATSRSPSRTPPLTTGQIHDAHILSPQSALNSQRQQQYMQHYSHVRDPSPTVLDSARYRDVHEYANAYGSHLHPSPPHSRSASPSNHHQGQSDRRPSHDYIPALQIATMRLPSESGISNGDQISNEPSWNPNDVAARASGSTYTAFAYSAAPATTSTVSGPTVSNPNGAGSSSSSQGRQFLGRNPAAPTTSTARGQLDGPTTTHAHGEAWAAARSLSPSSDPRSVGMSPPVSPRPEHEDTVDDRWRRARDEWAFTAAVEHQQREQQRVLEAYRERQRVQQHRYREEVEIEVNQQAQMQQGRYRR</sequence>
<feature type="compositionally biased region" description="Basic and acidic residues" evidence="1">
    <location>
        <begin position="403"/>
        <end position="413"/>
    </location>
</feature>
<dbReference type="OrthoDB" id="10689184at2759"/>
<feature type="region of interest" description="Disordered" evidence="1">
    <location>
        <begin position="237"/>
        <end position="266"/>
    </location>
</feature>